<keyword evidence="2" id="KW-0997">Cell inner membrane</keyword>
<dbReference type="InterPro" id="IPR010664">
    <property type="entry name" value="LipoPS_assembly_LptC-rel"/>
</dbReference>
<evidence type="ECO:0000256" key="2">
    <source>
        <dbReference type="ARBA" id="ARBA00022519"/>
    </source>
</evidence>
<dbReference type="Pfam" id="PF06835">
    <property type="entry name" value="LptC"/>
    <property type="match status" value="1"/>
</dbReference>
<keyword evidence="1" id="KW-1003">Cell membrane</keyword>
<gene>
    <name evidence="7" type="primary">lptC</name>
    <name evidence="7" type="ORF">ENL39_02335</name>
</gene>
<keyword evidence="3 6" id="KW-0812">Transmembrane</keyword>
<dbReference type="InterPro" id="IPR052363">
    <property type="entry name" value="LPS_export_LptC"/>
</dbReference>
<evidence type="ECO:0000256" key="6">
    <source>
        <dbReference type="SAM" id="Phobius"/>
    </source>
</evidence>
<reference evidence="7" key="1">
    <citation type="journal article" date="2020" name="mSystems">
        <title>Genome- and Community-Level Interaction Insights into Carbon Utilization and Element Cycling Functions of Hydrothermarchaeota in Hydrothermal Sediment.</title>
        <authorList>
            <person name="Zhou Z."/>
            <person name="Liu Y."/>
            <person name="Xu W."/>
            <person name="Pan J."/>
            <person name="Luo Z.H."/>
            <person name="Li M."/>
        </authorList>
    </citation>
    <scope>NUCLEOTIDE SEQUENCE [LARGE SCALE GENOMIC DNA]</scope>
    <source>
        <strain evidence="7">HyVt-92</strain>
    </source>
</reference>
<comment type="caution">
    <text evidence="7">The sequence shown here is derived from an EMBL/GenBank/DDBJ whole genome shotgun (WGS) entry which is preliminary data.</text>
</comment>
<protein>
    <submittedName>
        <fullName evidence="7">LPS export ABC transporter periplasmic protein LptC</fullName>
    </submittedName>
</protein>
<dbReference type="NCBIfam" id="TIGR04409">
    <property type="entry name" value="LptC_YrbK"/>
    <property type="match status" value="1"/>
</dbReference>
<dbReference type="GO" id="GO:0030288">
    <property type="term" value="C:outer membrane-bounded periplasmic space"/>
    <property type="evidence" value="ECO:0007669"/>
    <property type="project" value="TreeGrafter"/>
</dbReference>
<dbReference type="Gene3D" id="2.60.450.10">
    <property type="entry name" value="Lipopolysaccharide (LPS) transport protein A like domain"/>
    <property type="match status" value="1"/>
</dbReference>
<accession>A0A7V5LYM7</accession>
<sequence>MENSEGNFQGIKRMRKKSFQILATLAGFFFILVVIFLIFFWNRGYKGPSFERKIPEVPVIDITGVEFTQLDDEGQKLWILFASEAVEFEKRTVLKNTRVRLFKDGQPVSEGRADSIVVENSTSNLYLKGDIHIVSYRDGAELRTSELQWNNMEKKLRTESEVIIKRKGFVIEGEGLICNPDLSLIIIKNKVRTYFEGGIE</sequence>
<dbReference type="AlphaFoldDB" id="A0A7V5LYM7"/>
<dbReference type="GO" id="GO:0017089">
    <property type="term" value="F:glycolipid transfer activity"/>
    <property type="evidence" value="ECO:0007669"/>
    <property type="project" value="TreeGrafter"/>
</dbReference>
<dbReference type="Proteomes" id="UP000886070">
    <property type="component" value="Unassembled WGS sequence"/>
</dbReference>
<evidence type="ECO:0000256" key="1">
    <source>
        <dbReference type="ARBA" id="ARBA00022475"/>
    </source>
</evidence>
<dbReference type="PANTHER" id="PTHR37481">
    <property type="entry name" value="LIPOPOLYSACCHARIDE EXPORT SYSTEM PROTEIN LPTC"/>
    <property type="match status" value="1"/>
</dbReference>
<feature type="transmembrane region" description="Helical" evidence="6">
    <location>
        <begin position="21"/>
        <end position="41"/>
    </location>
</feature>
<proteinExistence type="predicted"/>
<evidence type="ECO:0000256" key="5">
    <source>
        <dbReference type="ARBA" id="ARBA00023136"/>
    </source>
</evidence>
<dbReference type="GO" id="GO:0005886">
    <property type="term" value="C:plasma membrane"/>
    <property type="evidence" value="ECO:0007669"/>
    <property type="project" value="InterPro"/>
</dbReference>
<organism evidence="7">
    <name type="scientific">Aerophobetes bacterium</name>
    <dbReference type="NCBI Taxonomy" id="2030807"/>
    <lineage>
        <taxon>Bacteria</taxon>
        <taxon>Candidatus Aerophobota</taxon>
    </lineage>
</organism>
<dbReference type="EMBL" id="DRTT01000072">
    <property type="protein sequence ID" value="HHF98307.1"/>
    <property type="molecule type" value="Genomic_DNA"/>
</dbReference>
<evidence type="ECO:0000313" key="7">
    <source>
        <dbReference type="EMBL" id="HHF98307.1"/>
    </source>
</evidence>
<dbReference type="InterPro" id="IPR026265">
    <property type="entry name" value="LptC"/>
</dbReference>
<keyword evidence="4 6" id="KW-1133">Transmembrane helix</keyword>
<evidence type="ECO:0000256" key="4">
    <source>
        <dbReference type="ARBA" id="ARBA00022989"/>
    </source>
</evidence>
<dbReference type="PANTHER" id="PTHR37481:SF1">
    <property type="entry name" value="LIPOPOLYSACCHARIDE EXPORT SYSTEM PROTEIN LPTC"/>
    <property type="match status" value="1"/>
</dbReference>
<dbReference type="GO" id="GO:0015221">
    <property type="term" value="F:lipopolysaccharide transmembrane transporter activity"/>
    <property type="evidence" value="ECO:0007669"/>
    <property type="project" value="InterPro"/>
</dbReference>
<evidence type="ECO:0000256" key="3">
    <source>
        <dbReference type="ARBA" id="ARBA00022692"/>
    </source>
</evidence>
<keyword evidence="5 6" id="KW-0472">Membrane</keyword>
<name>A0A7V5LYM7_UNCAE</name>